<name>A0A6J7CMB6_9ZZZZ</name>
<dbReference type="EMBL" id="CAFBLE010000002">
    <property type="protein sequence ID" value="CAB4859722.1"/>
    <property type="molecule type" value="Genomic_DNA"/>
</dbReference>
<sequence>MAIPRPLKLRSQVGKRAALEVAKSLPVARVLVDTGVYHLDEPFDYLVPEIFSDEVQIGIRVEVEFGSTMHEGIVVERVATSENQGKLKEIGRVLSKHPIATQASLDLFTSVAQRWGCSPYDVVRGAIPPSLVSVDKEALHAPTSAEYTIDESALPKELRATSVRGYWSIPPHQNKSLLLANLAASRSLLGQVLLIVNDEAELISVLRFLTEILPNGVCVRLDGSLPRADRYRNFLTMVSGAAQIGVGLRGAVFTPLAKGSTVILADESSPDYYEARSPGWNARDVSILRAQNEEVNLIFVGFAPSLEVSRLIDIGWLNLLLSSRKMNVVADVQDRGELLSSNAFSLVRKSLKSGSVLFLVPAKGYANALRCAKCRNVGLCSCGGALLQVGSNSPPACSICQKRFPQWVCQECNGGAIYVLAKGSDRFAEEIGRSFPGYPIVNSSGENIKREYAGPNALVIATPGGEPYIEGGYAAVFLLEGLRFFGQGDVRAVERVTNQFFSSASLVSVSGMIFVSLENSHPIVNSLTRWNPAPQLRRELQSRQEIGLPPYFRFVLIEGIHSEIAQMQRGLVQALAEERIPPSTRILEPFKVNVTKSRIVLSAPVLEAEELIDFLHEIQKRRVLSRKEKLIIKIDPYSLL</sequence>
<dbReference type="Pfam" id="PF17764">
    <property type="entry name" value="PriA_3primeBD"/>
    <property type="match status" value="1"/>
</dbReference>
<dbReference type="InterPro" id="IPR041222">
    <property type="entry name" value="PriA_3primeBD"/>
</dbReference>
<keyword evidence="3" id="KW-0238">DNA-binding</keyword>
<evidence type="ECO:0000313" key="8">
    <source>
        <dbReference type="EMBL" id="CAB5055299.1"/>
    </source>
</evidence>
<dbReference type="InterPro" id="IPR027417">
    <property type="entry name" value="P-loop_NTPase"/>
</dbReference>
<dbReference type="GO" id="GO:0003677">
    <property type="term" value="F:DNA binding"/>
    <property type="evidence" value="ECO:0007669"/>
    <property type="project" value="UniProtKB-KW"/>
</dbReference>
<dbReference type="EMBL" id="CAEZWT010000032">
    <property type="protein sequence ID" value="CAB4669588.1"/>
    <property type="molecule type" value="Genomic_DNA"/>
</dbReference>
<evidence type="ECO:0000313" key="6">
    <source>
        <dbReference type="EMBL" id="CAB4859722.1"/>
    </source>
</evidence>
<reference evidence="6" key="1">
    <citation type="submission" date="2020-05" db="EMBL/GenBank/DDBJ databases">
        <authorList>
            <person name="Chiriac C."/>
            <person name="Salcher M."/>
            <person name="Ghai R."/>
            <person name="Kavagutti S V."/>
        </authorList>
    </citation>
    <scope>NUCLEOTIDE SEQUENCE</scope>
</reference>
<dbReference type="PANTHER" id="PTHR30580">
    <property type="entry name" value="PRIMOSOMAL PROTEIN N"/>
    <property type="match status" value="1"/>
</dbReference>
<dbReference type="PANTHER" id="PTHR30580:SF0">
    <property type="entry name" value="PRIMOSOMAL PROTEIN N"/>
    <property type="match status" value="1"/>
</dbReference>
<evidence type="ECO:0000256" key="2">
    <source>
        <dbReference type="ARBA" id="ARBA00022840"/>
    </source>
</evidence>
<evidence type="ECO:0000313" key="7">
    <source>
        <dbReference type="EMBL" id="CAB4911611.1"/>
    </source>
</evidence>
<feature type="domain" description="Primosomal protein N' 3' DNA-binding" evidence="4">
    <location>
        <begin position="29"/>
        <end position="128"/>
    </location>
</feature>
<dbReference type="Gene3D" id="3.40.50.300">
    <property type="entry name" value="P-loop containing nucleotide triphosphate hydrolases"/>
    <property type="match status" value="1"/>
</dbReference>
<keyword evidence="2" id="KW-0067">ATP-binding</keyword>
<evidence type="ECO:0000256" key="3">
    <source>
        <dbReference type="ARBA" id="ARBA00023125"/>
    </source>
</evidence>
<organism evidence="6">
    <name type="scientific">freshwater metagenome</name>
    <dbReference type="NCBI Taxonomy" id="449393"/>
    <lineage>
        <taxon>unclassified sequences</taxon>
        <taxon>metagenomes</taxon>
        <taxon>ecological metagenomes</taxon>
    </lineage>
</organism>
<evidence type="ECO:0000313" key="5">
    <source>
        <dbReference type="EMBL" id="CAB4669588.1"/>
    </source>
</evidence>
<dbReference type="Gene3D" id="3.40.1440.60">
    <property type="entry name" value="PriA, 3(prime) DNA-binding domain"/>
    <property type="match status" value="1"/>
</dbReference>
<gene>
    <name evidence="5" type="ORF">UFOPK2289_01049</name>
    <name evidence="6" type="ORF">UFOPK3346_00404</name>
    <name evidence="7" type="ORF">UFOPK3670_00066</name>
    <name evidence="8" type="ORF">UFOPK4308_00431</name>
</gene>
<protein>
    <submittedName>
        <fullName evidence="6">Unannotated protein</fullName>
    </submittedName>
</protein>
<keyword evidence="1" id="KW-0547">Nucleotide-binding</keyword>
<evidence type="ECO:0000259" key="4">
    <source>
        <dbReference type="Pfam" id="PF17764"/>
    </source>
</evidence>
<dbReference type="EMBL" id="CAFBQL010000002">
    <property type="protein sequence ID" value="CAB5055299.1"/>
    <property type="molecule type" value="Genomic_DNA"/>
</dbReference>
<proteinExistence type="predicted"/>
<dbReference type="EMBL" id="CAFBMV010000001">
    <property type="protein sequence ID" value="CAB4911611.1"/>
    <property type="molecule type" value="Genomic_DNA"/>
</dbReference>
<dbReference type="GO" id="GO:0005524">
    <property type="term" value="F:ATP binding"/>
    <property type="evidence" value="ECO:0007669"/>
    <property type="project" value="UniProtKB-KW"/>
</dbReference>
<evidence type="ECO:0000256" key="1">
    <source>
        <dbReference type="ARBA" id="ARBA00022741"/>
    </source>
</evidence>
<accession>A0A6J7CMB6</accession>
<dbReference type="AlphaFoldDB" id="A0A6J7CMB6"/>
<dbReference type="InterPro" id="IPR042115">
    <property type="entry name" value="PriA_3primeBD_sf"/>
</dbReference>
<dbReference type="GO" id="GO:0006310">
    <property type="term" value="P:DNA recombination"/>
    <property type="evidence" value="ECO:0007669"/>
    <property type="project" value="TreeGrafter"/>
</dbReference>
<dbReference type="GO" id="GO:0043138">
    <property type="term" value="F:3'-5' DNA helicase activity"/>
    <property type="evidence" value="ECO:0007669"/>
    <property type="project" value="TreeGrafter"/>
</dbReference>
<dbReference type="GO" id="GO:0006302">
    <property type="term" value="P:double-strand break repair"/>
    <property type="evidence" value="ECO:0007669"/>
    <property type="project" value="TreeGrafter"/>
</dbReference>
<dbReference type="GO" id="GO:0006270">
    <property type="term" value="P:DNA replication initiation"/>
    <property type="evidence" value="ECO:0007669"/>
    <property type="project" value="TreeGrafter"/>
</dbReference>